<evidence type="ECO:0000256" key="2">
    <source>
        <dbReference type="ARBA" id="ARBA00004496"/>
    </source>
</evidence>
<dbReference type="GO" id="GO:0050660">
    <property type="term" value="F:flavin adenine dinucleotide binding"/>
    <property type="evidence" value="ECO:0007669"/>
    <property type="project" value="TreeGrafter"/>
</dbReference>
<keyword evidence="11 13" id="KW-0520">NAD</keyword>
<feature type="binding site" evidence="13">
    <location>
        <position position="302"/>
    </location>
    <ligand>
        <name>FAD</name>
        <dbReference type="ChEBI" id="CHEBI:57692"/>
    </ligand>
</feature>
<dbReference type="Gene3D" id="3.50.50.60">
    <property type="entry name" value="FAD/NAD(P)-binding domain"/>
    <property type="match status" value="2"/>
</dbReference>
<evidence type="ECO:0000256" key="1">
    <source>
        <dbReference type="ARBA" id="ARBA00002842"/>
    </source>
</evidence>
<keyword evidence="9" id="KW-0521">NADP</keyword>
<keyword evidence="6" id="KW-0963">Cytoplasm</keyword>
<dbReference type="SUPFAM" id="SSF55424">
    <property type="entry name" value="FAD/NAD-linked reductases, dimerisation (C-terminal) domain"/>
    <property type="match status" value="1"/>
</dbReference>
<dbReference type="GO" id="GO:0003957">
    <property type="term" value="F:NAD(P)+ transhydrogenase (Si-specific) activity"/>
    <property type="evidence" value="ECO:0007669"/>
    <property type="project" value="UniProtKB-EC"/>
</dbReference>
<keyword evidence="7" id="KW-0285">Flavoprotein</keyword>
<comment type="function">
    <text evidence="1">Conversion of NADPH, generated by peripheral catabolic pathways, to NADH, which can enter the respiratory chain for energy generation.</text>
</comment>
<feature type="binding site" evidence="13">
    <location>
        <position position="51"/>
    </location>
    <ligand>
        <name>FAD</name>
        <dbReference type="ChEBI" id="CHEBI:57692"/>
    </ligand>
</feature>
<dbReference type="SUPFAM" id="SSF51905">
    <property type="entry name" value="FAD/NAD(P)-binding domain"/>
    <property type="match status" value="1"/>
</dbReference>
<accession>A0A1J0KTU3</accession>
<dbReference type="Proteomes" id="UP000182521">
    <property type="component" value="Chromosome"/>
</dbReference>
<evidence type="ECO:0000256" key="7">
    <source>
        <dbReference type="ARBA" id="ARBA00022630"/>
    </source>
</evidence>
<evidence type="ECO:0000256" key="10">
    <source>
        <dbReference type="ARBA" id="ARBA00023002"/>
    </source>
</evidence>
<evidence type="ECO:0000313" key="16">
    <source>
        <dbReference type="EMBL" id="APC97107.1"/>
    </source>
</evidence>
<dbReference type="Pfam" id="PF02852">
    <property type="entry name" value="Pyr_redox_dim"/>
    <property type="match status" value="1"/>
</dbReference>
<name>A0A1J0KTU3_9GAMM</name>
<comment type="cofactor">
    <cofactor evidence="13">
        <name>FAD</name>
        <dbReference type="ChEBI" id="CHEBI:57692"/>
    </cofactor>
    <text evidence="13">Binds 1 FAD per subunit.</text>
</comment>
<keyword evidence="8 13" id="KW-0274">FAD</keyword>
<dbReference type="PRINTS" id="PR00368">
    <property type="entry name" value="FADPNR"/>
</dbReference>
<dbReference type="Gene3D" id="3.30.390.30">
    <property type="match status" value="1"/>
</dbReference>
<evidence type="ECO:0000256" key="9">
    <source>
        <dbReference type="ARBA" id="ARBA00022857"/>
    </source>
</evidence>
<comment type="subcellular location">
    <subcellularLocation>
        <location evidence="2">Cytoplasm</location>
    </subcellularLocation>
</comment>
<dbReference type="STRING" id="1542390.KX01_1449"/>
<dbReference type="PANTHER" id="PTHR22912">
    <property type="entry name" value="DISULFIDE OXIDOREDUCTASE"/>
    <property type="match status" value="1"/>
</dbReference>
<protein>
    <recommendedName>
        <fullName evidence="5">Soluble pyridine nucleotide transhydrogenase</fullName>
        <ecNumber evidence="4">1.6.1.1</ecNumber>
    </recommendedName>
    <alternativeName>
        <fullName evidence="12">NAD(P)(+) transhydrogenase [B-specific]</fullName>
    </alternativeName>
</protein>
<keyword evidence="17" id="KW-1185">Reference proteome</keyword>
<dbReference type="InterPro" id="IPR050151">
    <property type="entry name" value="Class-I_Pyr_Nuc-Dis_Oxidored"/>
</dbReference>
<dbReference type="EMBL" id="CP009654">
    <property type="protein sequence ID" value="APC97107.1"/>
    <property type="molecule type" value="Genomic_DNA"/>
</dbReference>
<gene>
    <name evidence="16" type="ORF">KX01_1449</name>
</gene>
<dbReference type="InterPro" id="IPR016156">
    <property type="entry name" value="FAD/NAD-linked_Rdtase_dimer_sf"/>
</dbReference>
<comment type="similarity">
    <text evidence="3">Belongs to the class-I pyridine nucleotide-disulfide oxidoreductase family.</text>
</comment>
<dbReference type="InterPro" id="IPR004099">
    <property type="entry name" value="Pyr_nucl-diS_OxRdtase_dimer"/>
</dbReference>
<dbReference type="PANTHER" id="PTHR22912:SF93">
    <property type="entry name" value="SOLUBLE PYRIDINE NUCLEOTIDE TRANSHYDROGENASE"/>
    <property type="match status" value="1"/>
</dbReference>
<dbReference type="GO" id="GO:0005829">
    <property type="term" value="C:cytosol"/>
    <property type="evidence" value="ECO:0007669"/>
    <property type="project" value="TreeGrafter"/>
</dbReference>
<organism evidence="16 17">
    <name type="scientific">Francisella frigiditurris</name>
    <dbReference type="NCBI Taxonomy" id="1542390"/>
    <lineage>
        <taxon>Bacteria</taxon>
        <taxon>Pseudomonadati</taxon>
        <taxon>Pseudomonadota</taxon>
        <taxon>Gammaproteobacteria</taxon>
        <taxon>Thiotrichales</taxon>
        <taxon>Francisellaceae</taxon>
        <taxon>Francisella</taxon>
    </lineage>
</organism>
<evidence type="ECO:0000259" key="14">
    <source>
        <dbReference type="Pfam" id="PF02852"/>
    </source>
</evidence>
<keyword evidence="10" id="KW-0560">Oxidoreductase</keyword>
<dbReference type="InterPro" id="IPR023753">
    <property type="entry name" value="FAD/NAD-binding_dom"/>
</dbReference>
<evidence type="ECO:0000256" key="6">
    <source>
        <dbReference type="ARBA" id="ARBA00022490"/>
    </source>
</evidence>
<feature type="domain" description="FAD/NAD(P)-binding" evidence="15">
    <location>
        <begin position="5"/>
        <end position="317"/>
    </location>
</feature>
<sequence>MDFNYDIIIIGSGPGGEGAAMKATRNGKKVAIVEGDALGGGCTHWGTIPSKTLRQIAREIGMSGEKGSYDFPKMLEGAYDIAELQTKIKESRYINHEIDIFYGFASFVNKNTIKITRKNGSSETISAENFILSTGSRPYHPSDIDFSDPRILDSDKILTLQDKNIKSISIYGAGVIGCEYASILRALDIHINLINTRDKLMSFLDDEIVENLTNHFSINQHIHLINNETYKSIRANDKGVTITLKSGRIIESDYILFALGRSGNIEGLNLEKIGVKTDPSRGLILIDESYKTSVPNIYAVGDVIGSPSLASAAFNQGRFAATHIIDGSCNDQLVDDIPTGIYTRPEISSIGKTEQALIAEGIPYEVGRSYFKELARAQISRNKTGMLKILFDPENGTILGVHCFGHRASEIIHIGQAIKAMPGKYNTIRYFLNTTFNYPTMAEAYRIAAIDGVNKVKMRKLAEEKQQKIINS</sequence>
<evidence type="ECO:0000256" key="4">
    <source>
        <dbReference type="ARBA" id="ARBA00012772"/>
    </source>
</evidence>
<feature type="binding site" evidence="13">
    <location>
        <position position="260"/>
    </location>
    <ligand>
        <name>NAD(+)</name>
        <dbReference type="ChEBI" id="CHEBI:57540"/>
    </ligand>
</feature>
<dbReference type="EC" id="1.6.1.1" evidence="4"/>
<dbReference type="PRINTS" id="PR00411">
    <property type="entry name" value="PNDRDTASEI"/>
</dbReference>
<dbReference type="OrthoDB" id="9800167at2"/>
<dbReference type="FunFam" id="3.30.390.30:FF:000001">
    <property type="entry name" value="Dihydrolipoyl dehydrogenase"/>
    <property type="match status" value="1"/>
</dbReference>
<dbReference type="InterPro" id="IPR001100">
    <property type="entry name" value="Pyr_nuc-diS_OxRdtase"/>
</dbReference>
<evidence type="ECO:0000256" key="5">
    <source>
        <dbReference type="ARBA" id="ARBA00016603"/>
    </source>
</evidence>
<evidence type="ECO:0000256" key="13">
    <source>
        <dbReference type="PIRSR" id="PIRSR000350-3"/>
    </source>
</evidence>
<dbReference type="RefSeq" id="WP_071664337.1">
    <property type="nucleotide sequence ID" value="NZ_CP009654.1"/>
</dbReference>
<dbReference type="AlphaFoldDB" id="A0A1J0KTU3"/>
<dbReference type="GO" id="GO:0006103">
    <property type="term" value="P:2-oxoglutarate metabolic process"/>
    <property type="evidence" value="ECO:0007669"/>
    <property type="project" value="TreeGrafter"/>
</dbReference>
<evidence type="ECO:0000256" key="12">
    <source>
        <dbReference type="ARBA" id="ARBA00031183"/>
    </source>
</evidence>
<dbReference type="Pfam" id="PF07992">
    <property type="entry name" value="Pyr_redox_2"/>
    <property type="match status" value="1"/>
</dbReference>
<dbReference type="NCBIfam" id="NF003585">
    <property type="entry name" value="PRK05249.1"/>
    <property type="match status" value="1"/>
</dbReference>
<proteinExistence type="inferred from homology"/>
<reference evidence="17" key="1">
    <citation type="submission" date="2014-10" db="EMBL/GenBank/DDBJ databases">
        <authorList>
            <person name="Kuske C.R."/>
            <person name="Challacombe J.F."/>
            <person name="Daligault H.E."/>
            <person name="Davenport K.W."/>
            <person name="Johnson S.L."/>
            <person name="Siddaramappa S."/>
            <person name="Petersen J.M."/>
        </authorList>
    </citation>
    <scope>NUCLEOTIDE SEQUENCE [LARGE SCALE GENOMIC DNA]</scope>
    <source>
        <strain evidence="17">CA97-1460</strain>
    </source>
</reference>
<feature type="domain" description="Pyridine nucleotide-disulphide oxidoreductase dimerisation" evidence="14">
    <location>
        <begin position="337"/>
        <end position="447"/>
    </location>
</feature>
<evidence type="ECO:0000256" key="8">
    <source>
        <dbReference type="ARBA" id="ARBA00022827"/>
    </source>
</evidence>
<evidence type="ECO:0000256" key="11">
    <source>
        <dbReference type="ARBA" id="ARBA00023027"/>
    </source>
</evidence>
<evidence type="ECO:0000313" key="17">
    <source>
        <dbReference type="Proteomes" id="UP000182521"/>
    </source>
</evidence>
<evidence type="ECO:0000259" key="15">
    <source>
        <dbReference type="Pfam" id="PF07992"/>
    </source>
</evidence>
<dbReference type="GO" id="GO:0004148">
    <property type="term" value="F:dihydrolipoyl dehydrogenase (NADH) activity"/>
    <property type="evidence" value="ECO:0007669"/>
    <property type="project" value="TreeGrafter"/>
</dbReference>
<dbReference type="InterPro" id="IPR036188">
    <property type="entry name" value="FAD/NAD-bd_sf"/>
</dbReference>
<feature type="binding site" evidence="13">
    <location>
        <begin position="172"/>
        <end position="179"/>
    </location>
    <ligand>
        <name>NAD(+)</name>
        <dbReference type="ChEBI" id="CHEBI:57540"/>
    </ligand>
</feature>
<keyword evidence="13" id="KW-0547">Nucleotide-binding</keyword>
<dbReference type="PIRSF" id="PIRSF000350">
    <property type="entry name" value="Mercury_reductase_MerA"/>
    <property type="match status" value="1"/>
</dbReference>
<dbReference type="KEGG" id="frc:KX01_1449"/>
<feature type="binding site" evidence="13">
    <location>
        <begin position="134"/>
        <end position="136"/>
    </location>
    <ligand>
        <name>FAD</name>
        <dbReference type="ChEBI" id="CHEBI:57692"/>
    </ligand>
</feature>
<evidence type="ECO:0000256" key="3">
    <source>
        <dbReference type="ARBA" id="ARBA00007532"/>
    </source>
</evidence>